<feature type="signal peptide" evidence="2">
    <location>
        <begin position="1"/>
        <end position="18"/>
    </location>
</feature>
<dbReference type="EMBL" id="JBFTWV010000124">
    <property type="protein sequence ID" value="KAL2786153.1"/>
    <property type="molecule type" value="Genomic_DNA"/>
</dbReference>
<keyword evidence="5" id="KW-1185">Reference proteome</keyword>
<dbReference type="InterPro" id="IPR029058">
    <property type="entry name" value="AB_hydrolase_fold"/>
</dbReference>
<dbReference type="Gene3D" id="1.10.260.130">
    <property type="match status" value="1"/>
</dbReference>
<evidence type="ECO:0000256" key="3">
    <source>
        <dbReference type="SAM" id="MobiDB-lite"/>
    </source>
</evidence>
<dbReference type="InterPro" id="IPR005152">
    <property type="entry name" value="Lipase_secreted"/>
</dbReference>
<reference evidence="4 5" key="1">
    <citation type="submission" date="2024-07" db="EMBL/GenBank/DDBJ databases">
        <title>Section-level genome sequencing and comparative genomics of Aspergillus sections Usti and Cavernicolus.</title>
        <authorList>
            <consortium name="Lawrence Berkeley National Laboratory"/>
            <person name="Nybo J.L."/>
            <person name="Vesth T.C."/>
            <person name="Theobald S."/>
            <person name="Frisvad J.C."/>
            <person name="Larsen T.O."/>
            <person name="Kjaerboelling I."/>
            <person name="Rothschild-Mancinelli K."/>
            <person name="Lyhne E.K."/>
            <person name="Kogle M.E."/>
            <person name="Barry K."/>
            <person name="Clum A."/>
            <person name="Na H."/>
            <person name="Ledsgaard L."/>
            <person name="Lin J."/>
            <person name="Lipzen A."/>
            <person name="Kuo A."/>
            <person name="Riley R."/>
            <person name="Mondo S."/>
            <person name="Labutti K."/>
            <person name="Haridas S."/>
            <person name="Pangalinan J."/>
            <person name="Salamov A.A."/>
            <person name="Simmons B.A."/>
            <person name="Magnuson J.K."/>
            <person name="Chen J."/>
            <person name="Drula E."/>
            <person name="Henrissat B."/>
            <person name="Wiebenga A."/>
            <person name="Lubbers R.J."/>
            <person name="Gomes A.C."/>
            <person name="Makela M.R."/>
            <person name="Stajich J."/>
            <person name="Grigoriev I.V."/>
            <person name="Mortensen U.H."/>
            <person name="De Vries R.P."/>
            <person name="Baker S.E."/>
            <person name="Andersen M.R."/>
        </authorList>
    </citation>
    <scope>NUCLEOTIDE SEQUENCE [LARGE SCALE GENOMIC DNA]</scope>
    <source>
        <strain evidence="4 5">CBS 209.92</strain>
    </source>
</reference>
<evidence type="ECO:0000256" key="1">
    <source>
        <dbReference type="ARBA" id="ARBA00022801"/>
    </source>
</evidence>
<protein>
    <submittedName>
        <fullName evidence="4">Secretory lipase-domain-containing protein</fullName>
    </submittedName>
</protein>
<feature type="region of interest" description="Disordered" evidence="3">
    <location>
        <begin position="24"/>
        <end position="49"/>
    </location>
</feature>
<dbReference type="Pfam" id="PF03583">
    <property type="entry name" value="LIP"/>
    <property type="match status" value="1"/>
</dbReference>
<gene>
    <name evidence="4" type="ORF">BJX66DRAFT_328753</name>
</gene>
<dbReference type="Proteomes" id="UP001610563">
    <property type="component" value="Unassembled WGS sequence"/>
</dbReference>
<accession>A0ABR4FSA8</accession>
<comment type="similarity">
    <text evidence="2">Belongs to the AB hydrolase superfamily. Lipase family.</text>
</comment>
<proteinExistence type="inferred from homology"/>
<evidence type="ECO:0000256" key="2">
    <source>
        <dbReference type="PIRNR" id="PIRNR029171"/>
    </source>
</evidence>
<keyword evidence="1" id="KW-0378">Hydrolase</keyword>
<evidence type="ECO:0000313" key="5">
    <source>
        <dbReference type="Proteomes" id="UP001610563"/>
    </source>
</evidence>
<organism evidence="4 5">
    <name type="scientific">Aspergillus keveii</name>
    <dbReference type="NCBI Taxonomy" id="714993"/>
    <lineage>
        <taxon>Eukaryota</taxon>
        <taxon>Fungi</taxon>
        <taxon>Dikarya</taxon>
        <taxon>Ascomycota</taxon>
        <taxon>Pezizomycotina</taxon>
        <taxon>Eurotiomycetes</taxon>
        <taxon>Eurotiomycetidae</taxon>
        <taxon>Eurotiales</taxon>
        <taxon>Aspergillaceae</taxon>
        <taxon>Aspergillus</taxon>
        <taxon>Aspergillus subgen. Nidulantes</taxon>
    </lineage>
</organism>
<dbReference type="SUPFAM" id="SSF53474">
    <property type="entry name" value="alpha/beta-Hydrolases"/>
    <property type="match status" value="1"/>
</dbReference>
<name>A0ABR4FSA8_9EURO</name>
<dbReference type="PANTHER" id="PTHR34853:SF5">
    <property type="entry name" value="LIP-DOMAIN-CONTAINING PROTEIN-RELATED"/>
    <property type="match status" value="1"/>
</dbReference>
<dbReference type="PIRSF" id="PIRSF029171">
    <property type="entry name" value="Esterase_LipA"/>
    <property type="match status" value="1"/>
</dbReference>
<feature type="chain" id="PRO_5045017311" evidence="2">
    <location>
        <begin position="19"/>
        <end position="448"/>
    </location>
</feature>
<evidence type="ECO:0000313" key="4">
    <source>
        <dbReference type="EMBL" id="KAL2786153.1"/>
    </source>
</evidence>
<dbReference type="PANTHER" id="PTHR34853">
    <property type="match status" value="1"/>
</dbReference>
<keyword evidence="2" id="KW-0732">Signal</keyword>
<comment type="caution">
    <text evidence="4">The sequence shown here is derived from an EMBL/GenBank/DDBJ whole genome shotgun (WGS) entry which is preliminary data.</text>
</comment>
<sequence length="448" mass="48396">MALLVRLLVFLLPFLAAALPAVSERDGPLTPSEDPFYQPPPSWETTPPGTILRHRTPPFPIAAFGLAKVNLEAAYQILYRTTNTFGEPITTVTTILIPHDADYTKLLSYQVAQDAADPSCSPSFALQQFSNAGEALALVMPQLEYLFISSALNKGWIVTVPDYLGPKSAYGANIISGQAVLDNIRAALASTSITSISSRAAVVMWGYSGGSLASGWAAELQPLYAPELKISGAALGGTVPKITPVIDAINNGSSAGLLFAGLQGLVNEYPSAADLIRENIVPAKWADFNKTQELCLVGNLLEYQNEDIYSYFKDGDIFTNPEATKLLNENAMGQHTPTIPLLIYKSTNDEISPVKDTDDLYNTYCLNGADVKYMRDVLSDHTVLTITGAPDALLWLVDRLNGVPVRKGCSTTTRLSGLADPRAIQILGREIVRLLLGFLQLPVGPKRR</sequence>
<dbReference type="Gene3D" id="3.40.50.1820">
    <property type="entry name" value="alpha/beta hydrolase"/>
    <property type="match status" value="1"/>
</dbReference>